<gene>
    <name evidence="3" type="ORF">OBRU01_17231</name>
</gene>
<keyword evidence="4" id="KW-1185">Reference proteome</keyword>
<evidence type="ECO:0000256" key="2">
    <source>
        <dbReference type="SAM" id="Coils"/>
    </source>
</evidence>
<evidence type="ECO:0000256" key="1">
    <source>
        <dbReference type="ARBA" id="ARBA00007099"/>
    </source>
</evidence>
<sequence>MTESCKGTPPSLKQFKKIPIYVVEEHNEALQFIYSAIGGKKLPVEGTTLVHLDAHPDMLIDRQLKGDDARSGKRLLPMLQIENWIVPATAAGHIEKVVWLRPPWAKQISDGTREIHVGDDPSGFLRVDSKEPYYLSDALYSSKLINKRKFTLTVAELSQSPKNTEQSWAQNLASDLNVSEPYVLDIDLDFFSTGNPFLSLYKNIDLYDRLEPIFNFELPVSDKEETVQKVIESRERQLEELENLFKHLEDNNNLTSAVILEAEKLGERPDWWAVFAGGCTRDQGGLPYHISSDDEILNMVKQDLMTFLQNLPPPVLITVARSTDDGYCPPDQ</sequence>
<comment type="similarity">
    <text evidence="1">Belongs to the UPF0489 family.</text>
</comment>
<dbReference type="Pfam" id="PF12640">
    <property type="entry name" value="UPF0489"/>
    <property type="match status" value="1"/>
</dbReference>
<keyword evidence="2" id="KW-0175">Coiled coil</keyword>
<dbReference type="AlphaFoldDB" id="A0A0L7L0T6"/>
<protein>
    <submittedName>
        <fullName evidence="3">Putative Misexpression suppressor of ras</fullName>
    </submittedName>
</protein>
<name>A0A0L7L0T6_OPEBR</name>
<reference evidence="3 4" key="1">
    <citation type="journal article" date="2015" name="Genome Biol. Evol.">
        <title>The genome of winter moth (Operophtera brumata) provides a genomic perspective on sexual dimorphism and phenology.</title>
        <authorList>
            <person name="Derks M.F."/>
            <person name="Smit S."/>
            <person name="Salis L."/>
            <person name="Schijlen E."/>
            <person name="Bossers A."/>
            <person name="Mateman C."/>
            <person name="Pijl A.S."/>
            <person name="de Ridder D."/>
            <person name="Groenen M.A."/>
            <person name="Visser M.E."/>
            <person name="Megens H.J."/>
        </authorList>
    </citation>
    <scope>NUCLEOTIDE SEQUENCE [LARGE SCALE GENOMIC DNA]</scope>
    <source>
        <strain evidence="3">WM2013NL</strain>
        <tissue evidence="3">Head and thorax</tissue>
    </source>
</reference>
<dbReference type="PANTHER" id="PTHR13225:SF3">
    <property type="entry name" value="UPF0489 PROTEIN C5ORF22"/>
    <property type="match status" value="1"/>
</dbReference>
<dbReference type="Proteomes" id="UP000037510">
    <property type="component" value="Unassembled WGS sequence"/>
</dbReference>
<organism evidence="3 4">
    <name type="scientific">Operophtera brumata</name>
    <name type="common">Winter moth</name>
    <name type="synonym">Phalaena brumata</name>
    <dbReference type="NCBI Taxonomy" id="104452"/>
    <lineage>
        <taxon>Eukaryota</taxon>
        <taxon>Metazoa</taxon>
        <taxon>Ecdysozoa</taxon>
        <taxon>Arthropoda</taxon>
        <taxon>Hexapoda</taxon>
        <taxon>Insecta</taxon>
        <taxon>Pterygota</taxon>
        <taxon>Neoptera</taxon>
        <taxon>Endopterygota</taxon>
        <taxon>Lepidoptera</taxon>
        <taxon>Glossata</taxon>
        <taxon>Ditrysia</taxon>
        <taxon>Geometroidea</taxon>
        <taxon>Geometridae</taxon>
        <taxon>Larentiinae</taxon>
        <taxon>Operophtera</taxon>
    </lineage>
</organism>
<dbReference type="EMBL" id="JTDY01003712">
    <property type="protein sequence ID" value="KOB69108.1"/>
    <property type="molecule type" value="Genomic_DNA"/>
</dbReference>
<dbReference type="PANTHER" id="PTHR13225">
    <property type="entry name" value="MISEXPRESSION SUPPRESSOR OF RAS 6"/>
    <property type="match status" value="1"/>
</dbReference>
<dbReference type="InterPro" id="IPR024131">
    <property type="entry name" value="UPF0489"/>
</dbReference>
<evidence type="ECO:0000313" key="3">
    <source>
        <dbReference type="EMBL" id="KOB69108.1"/>
    </source>
</evidence>
<accession>A0A0L7L0T6</accession>
<evidence type="ECO:0000313" key="4">
    <source>
        <dbReference type="Proteomes" id="UP000037510"/>
    </source>
</evidence>
<feature type="coiled-coil region" evidence="2">
    <location>
        <begin position="224"/>
        <end position="258"/>
    </location>
</feature>
<dbReference type="STRING" id="104452.A0A0L7L0T6"/>
<comment type="caution">
    <text evidence="3">The sequence shown here is derived from an EMBL/GenBank/DDBJ whole genome shotgun (WGS) entry which is preliminary data.</text>
</comment>
<proteinExistence type="inferred from homology"/>
<feature type="non-terminal residue" evidence="3">
    <location>
        <position position="332"/>
    </location>
</feature>